<dbReference type="EMBL" id="JACEIK010000039">
    <property type="protein sequence ID" value="MCD7447509.1"/>
    <property type="molecule type" value="Genomic_DNA"/>
</dbReference>
<name>A0ABS8RLP2_DATST</name>
<gene>
    <name evidence="2" type="ORF">HAX54_031004</name>
</gene>
<sequence length="237" mass="25810">MPQVFGPNWQTVRAAAEHTDASVATTGSDLTFVITIRPTPIASTFSAATTTQGMNSTETSSAAPQTSLAIKFCVVKKAEKYEKQIRLFIEQLGTFVDRVISTALVWYEGLHARIDNMEARERSAQVLPNPIIEESEVEEPYIDLLSEHSKASSKLPQEGDEEKEKSKRRKHRKKTKSKVDDYVSGAEIALESQTLITPPPATEVVPNVTMSASVTVGATIDVSGATAAYSILPDLQT</sequence>
<reference evidence="2 3" key="1">
    <citation type="journal article" date="2021" name="BMC Genomics">
        <title>Datura genome reveals duplications of psychoactive alkaloid biosynthetic genes and high mutation rate following tissue culture.</title>
        <authorList>
            <person name="Rajewski A."/>
            <person name="Carter-House D."/>
            <person name="Stajich J."/>
            <person name="Litt A."/>
        </authorList>
    </citation>
    <scope>NUCLEOTIDE SEQUENCE [LARGE SCALE GENOMIC DNA]</scope>
    <source>
        <strain evidence="2">AR-01</strain>
    </source>
</reference>
<feature type="compositionally biased region" description="Basic residues" evidence="1">
    <location>
        <begin position="166"/>
        <end position="176"/>
    </location>
</feature>
<organism evidence="2 3">
    <name type="scientific">Datura stramonium</name>
    <name type="common">Jimsonweed</name>
    <name type="synonym">Common thornapple</name>
    <dbReference type="NCBI Taxonomy" id="4076"/>
    <lineage>
        <taxon>Eukaryota</taxon>
        <taxon>Viridiplantae</taxon>
        <taxon>Streptophyta</taxon>
        <taxon>Embryophyta</taxon>
        <taxon>Tracheophyta</taxon>
        <taxon>Spermatophyta</taxon>
        <taxon>Magnoliopsida</taxon>
        <taxon>eudicotyledons</taxon>
        <taxon>Gunneridae</taxon>
        <taxon>Pentapetalae</taxon>
        <taxon>asterids</taxon>
        <taxon>lamiids</taxon>
        <taxon>Solanales</taxon>
        <taxon>Solanaceae</taxon>
        <taxon>Solanoideae</taxon>
        <taxon>Datureae</taxon>
        <taxon>Datura</taxon>
    </lineage>
</organism>
<proteinExistence type="predicted"/>
<protein>
    <submittedName>
        <fullName evidence="2">Uncharacterized protein</fullName>
    </submittedName>
</protein>
<dbReference type="Proteomes" id="UP000823775">
    <property type="component" value="Unassembled WGS sequence"/>
</dbReference>
<evidence type="ECO:0000256" key="1">
    <source>
        <dbReference type="SAM" id="MobiDB-lite"/>
    </source>
</evidence>
<accession>A0ABS8RLP2</accession>
<comment type="caution">
    <text evidence="2">The sequence shown here is derived from an EMBL/GenBank/DDBJ whole genome shotgun (WGS) entry which is preliminary data.</text>
</comment>
<feature type="region of interest" description="Disordered" evidence="1">
    <location>
        <begin position="148"/>
        <end position="179"/>
    </location>
</feature>
<keyword evidence="3" id="KW-1185">Reference proteome</keyword>
<evidence type="ECO:0000313" key="3">
    <source>
        <dbReference type="Proteomes" id="UP000823775"/>
    </source>
</evidence>
<evidence type="ECO:0000313" key="2">
    <source>
        <dbReference type="EMBL" id="MCD7447509.1"/>
    </source>
</evidence>